<dbReference type="PaxDb" id="39947-A0A0P0VI09"/>
<gene>
    <name evidence="1" type="ordered locus">Os02g0301750</name>
    <name evidence="1" type="ORF">OSNPB_020301750</name>
</gene>
<keyword evidence="2" id="KW-1185">Reference proteome</keyword>
<dbReference type="Proteomes" id="UP000059680">
    <property type="component" value="Chromosome 2"/>
</dbReference>
<accession>A0A0P0VI09</accession>
<protein>
    <submittedName>
        <fullName evidence="1">Os02g0301750 protein</fullName>
    </submittedName>
</protein>
<evidence type="ECO:0000313" key="1">
    <source>
        <dbReference type="EMBL" id="BAS78259.1"/>
    </source>
</evidence>
<name>A0A0P0VI09_ORYSJ</name>
<dbReference type="InParanoid" id="A0A0P0VI09"/>
<organism evidence="1 2">
    <name type="scientific">Oryza sativa subsp. japonica</name>
    <name type="common">Rice</name>
    <dbReference type="NCBI Taxonomy" id="39947"/>
    <lineage>
        <taxon>Eukaryota</taxon>
        <taxon>Viridiplantae</taxon>
        <taxon>Streptophyta</taxon>
        <taxon>Embryophyta</taxon>
        <taxon>Tracheophyta</taxon>
        <taxon>Spermatophyta</taxon>
        <taxon>Magnoliopsida</taxon>
        <taxon>Liliopsida</taxon>
        <taxon>Poales</taxon>
        <taxon>Poaceae</taxon>
        <taxon>BOP clade</taxon>
        <taxon>Oryzoideae</taxon>
        <taxon>Oryzeae</taxon>
        <taxon>Oryzinae</taxon>
        <taxon>Oryza</taxon>
        <taxon>Oryza sativa</taxon>
    </lineage>
</organism>
<reference evidence="2" key="1">
    <citation type="journal article" date="2005" name="Nature">
        <title>The map-based sequence of the rice genome.</title>
        <authorList>
            <consortium name="International rice genome sequencing project (IRGSP)"/>
            <person name="Matsumoto T."/>
            <person name="Wu J."/>
            <person name="Kanamori H."/>
            <person name="Katayose Y."/>
            <person name="Fujisawa M."/>
            <person name="Namiki N."/>
            <person name="Mizuno H."/>
            <person name="Yamamoto K."/>
            <person name="Antonio B.A."/>
            <person name="Baba T."/>
            <person name="Sakata K."/>
            <person name="Nagamura Y."/>
            <person name="Aoki H."/>
            <person name="Arikawa K."/>
            <person name="Arita K."/>
            <person name="Bito T."/>
            <person name="Chiden Y."/>
            <person name="Fujitsuka N."/>
            <person name="Fukunaka R."/>
            <person name="Hamada M."/>
            <person name="Harada C."/>
            <person name="Hayashi A."/>
            <person name="Hijishita S."/>
            <person name="Honda M."/>
            <person name="Hosokawa S."/>
            <person name="Ichikawa Y."/>
            <person name="Idonuma A."/>
            <person name="Iijima M."/>
            <person name="Ikeda M."/>
            <person name="Ikeno M."/>
            <person name="Ito K."/>
            <person name="Ito S."/>
            <person name="Ito T."/>
            <person name="Ito Y."/>
            <person name="Ito Y."/>
            <person name="Iwabuchi A."/>
            <person name="Kamiya K."/>
            <person name="Karasawa W."/>
            <person name="Kurita K."/>
            <person name="Katagiri S."/>
            <person name="Kikuta A."/>
            <person name="Kobayashi H."/>
            <person name="Kobayashi N."/>
            <person name="Machita K."/>
            <person name="Maehara T."/>
            <person name="Masukawa M."/>
            <person name="Mizubayashi T."/>
            <person name="Mukai Y."/>
            <person name="Nagasaki H."/>
            <person name="Nagata Y."/>
            <person name="Naito S."/>
            <person name="Nakashima M."/>
            <person name="Nakama Y."/>
            <person name="Nakamichi Y."/>
            <person name="Nakamura M."/>
            <person name="Meguro A."/>
            <person name="Negishi M."/>
            <person name="Ohta I."/>
            <person name="Ohta T."/>
            <person name="Okamoto M."/>
            <person name="Ono N."/>
            <person name="Saji S."/>
            <person name="Sakaguchi M."/>
            <person name="Sakai K."/>
            <person name="Shibata M."/>
            <person name="Shimokawa T."/>
            <person name="Song J."/>
            <person name="Takazaki Y."/>
            <person name="Terasawa K."/>
            <person name="Tsugane M."/>
            <person name="Tsuji K."/>
            <person name="Ueda S."/>
            <person name="Waki K."/>
            <person name="Yamagata H."/>
            <person name="Yamamoto M."/>
            <person name="Yamamoto S."/>
            <person name="Yamane H."/>
            <person name="Yoshiki S."/>
            <person name="Yoshihara R."/>
            <person name="Yukawa K."/>
            <person name="Zhong H."/>
            <person name="Yano M."/>
            <person name="Yuan Q."/>
            <person name="Ouyang S."/>
            <person name="Liu J."/>
            <person name="Jones K.M."/>
            <person name="Gansberger K."/>
            <person name="Moffat K."/>
            <person name="Hill J."/>
            <person name="Bera J."/>
            <person name="Fadrosh D."/>
            <person name="Jin S."/>
            <person name="Johri S."/>
            <person name="Kim M."/>
            <person name="Overton L."/>
            <person name="Reardon M."/>
            <person name="Tsitrin T."/>
            <person name="Vuong H."/>
            <person name="Weaver B."/>
            <person name="Ciecko A."/>
            <person name="Tallon L."/>
            <person name="Jackson J."/>
            <person name="Pai G."/>
            <person name="Aken S.V."/>
            <person name="Utterback T."/>
            <person name="Reidmuller S."/>
            <person name="Feldblyum T."/>
            <person name="Hsiao J."/>
            <person name="Zismann V."/>
            <person name="Iobst S."/>
            <person name="de Vazeille A.R."/>
            <person name="Buell C.R."/>
            <person name="Ying K."/>
            <person name="Li Y."/>
            <person name="Lu T."/>
            <person name="Huang Y."/>
            <person name="Zhao Q."/>
            <person name="Feng Q."/>
            <person name="Zhang L."/>
            <person name="Zhu J."/>
            <person name="Weng Q."/>
            <person name="Mu J."/>
            <person name="Lu Y."/>
            <person name="Fan D."/>
            <person name="Liu Y."/>
            <person name="Guan J."/>
            <person name="Zhang Y."/>
            <person name="Yu S."/>
            <person name="Liu X."/>
            <person name="Zhang Y."/>
            <person name="Hong G."/>
            <person name="Han B."/>
            <person name="Choisne N."/>
            <person name="Demange N."/>
            <person name="Orjeda G."/>
            <person name="Samain S."/>
            <person name="Cattolico L."/>
            <person name="Pelletier E."/>
            <person name="Couloux A."/>
            <person name="Segurens B."/>
            <person name="Wincker P."/>
            <person name="D'Hont A."/>
            <person name="Scarpelli C."/>
            <person name="Weissenbach J."/>
            <person name="Salanoubat M."/>
            <person name="Quetier F."/>
            <person name="Yu Y."/>
            <person name="Kim H.R."/>
            <person name="Rambo T."/>
            <person name="Currie J."/>
            <person name="Collura K."/>
            <person name="Luo M."/>
            <person name="Yang T."/>
            <person name="Ammiraju J.S.S."/>
            <person name="Engler F."/>
            <person name="Soderlund C."/>
            <person name="Wing R.A."/>
            <person name="Palmer L.E."/>
            <person name="de la Bastide M."/>
            <person name="Spiegel L."/>
            <person name="Nascimento L."/>
            <person name="Zutavern T."/>
            <person name="O'Shaughnessy A."/>
            <person name="Dike S."/>
            <person name="Dedhia N."/>
            <person name="Preston R."/>
            <person name="Balija V."/>
            <person name="McCombie W.R."/>
            <person name="Chow T."/>
            <person name="Chen H."/>
            <person name="Chung M."/>
            <person name="Chen C."/>
            <person name="Shaw J."/>
            <person name="Wu H."/>
            <person name="Hsiao K."/>
            <person name="Chao Y."/>
            <person name="Chu M."/>
            <person name="Cheng C."/>
            <person name="Hour A."/>
            <person name="Lee P."/>
            <person name="Lin S."/>
            <person name="Lin Y."/>
            <person name="Liou J."/>
            <person name="Liu S."/>
            <person name="Hsing Y."/>
            <person name="Raghuvanshi S."/>
            <person name="Mohanty A."/>
            <person name="Bharti A.K."/>
            <person name="Gaur A."/>
            <person name="Gupta V."/>
            <person name="Kumar D."/>
            <person name="Ravi V."/>
            <person name="Vij S."/>
            <person name="Kapur A."/>
            <person name="Khurana P."/>
            <person name="Khurana P."/>
            <person name="Khurana J.P."/>
            <person name="Tyagi A.K."/>
            <person name="Gaikwad K."/>
            <person name="Singh A."/>
            <person name="Dalal V."/>
            <person name="Srivastava S."/>
            <person name="Dixit A."/>
            <person name="Pal A.K."/>
            <person name="Ghazi I.A."/>
            <person name="Yadav M."/>
            <person name="Pandit A."/>
            <person name="Bhargava A."/>
            <person name="Sureshbabu K."/>
            <person name="Batra K."/>
            <person name="Sharma T.R."/>
            <person name="Mohapatra T."/>
            <person name="Singh N.K."/>
            <person name="Messing J."/>
            <person name="Nelson A.B."/>
            <person name="Fuks G."/>
            <person name="Kavchok S."/>
            <person name="Keizer G."/>
            <person name="Linton E."/>
            <person name="Llaca V."/>
            <person name="Song R."/>
            <person name="Tanyolac B."/>
            <person name="Young S."/>
            <person name="Ho-Il K."/>
            <person name="Hahn J.H."/>
            <person name="Sangsakoo G."/>
            <person name="Vanavichit A."/>
            <person name="de Mattos Luiz.A.T."/>
            <person name="Zimmer P.D."/>
            <person name="Malone G."/>
            <person name="Dellagostin O."/>
            <person name="de Oliveira A.C."/>
            <person name="Bevan M."/>
            <person name="Bancroft I."/>
            <person name="Minx P."/>
            <person name="Cordum H."/>
            <person name="Wilson R."/>
            <person name="Cheng Z."/>
            <person name="Jin W."/>
            <person name="Jiang J."/>
            <person name="Leong S.A."/>
            <person name="Iwama H."/>
            <person name="Gojobori T."/>
            <person name="Itoh T."/>
            <person name="Niimura Y."/>
            <person name="Fujii Y."/>
            <person name="Habara T."/>
            <person name="Sakai H."/>
            <person name="Sato Y."/>
            <person name="Wilson G."/>
            <person name="Kumar K."/>
            <person name="McCouch S."/>
            <person name="Juretic N."/>
            <person name="Hoen D."/>
            <person name="Wright S."/>
            <person name="Bruskiewich R."/>
            <person name="Bureau T."/>
            <person name="Miyao A."/>
            <person name="Hirochika H."/>
            <person name="Nishikawa T."/>
            <person name="Kadowaki K."/>
            <person name="Sugiura M."/>
            <person name="Burr B."/>
            <person name="Sasaki T."/>
        </authorList>
    </citation>
    <scope>NUCLEOTIDE SEQUENCE [LARGE SCALE GENOMIC DNA]</scope>
    <source>
        <strain evidence="2">cv. Nipponbare</strain>
    </source>
</reference>
<proteinExistence type="predicted"/>
<reference evidence="1 2" key="3">
    <citation type="journal article" date="2013" name="Rice">
        <title>Improvement of the Oryza sativa Nipponbare reference genome using next generation sequence and optical map data.</title>
        <authorList>
            <person name="Kawahara Y."/>
            <person name="de la Bastide M."/>
            <person name="Hamilton J.P."/>
            <person name="Kanamori H."/>
            <person name="McCombie W.R."/>
            <person name="Ouyang S."/>
            <person name="Schwartz D.C."/>
            <person name="Tanaka T."/>
            <person name="Wu J."/>
            <person name="Zhou S."/>
            <person name="Childs K.L."/>
            <person name="Davidson R.M."/>
            <person name="Lin H."/>
            <person name="Quesada-Ocampo L."/>
            <person name="Vaillancourt B."/>
            <person name="Sakai H."/>
            <person name="Lee S.S."/>
            <person name="Kim J."/>
            <person name="Numa H."/>
            <person name="Itoh T."/>
            <person name="Buell C.R."/>
            <person name="Matsumoto T."/>
        </authorList>
    </citation>
    <scope>NUCLEOTIDE SEQUENCE [LARGE SCALE GENOMIC DNA]</scope>
    <source>
        <strain evidence="2">cv. Nipponbare</strain>
    </source>
</reference>
<reference evidence="1 2" key="2">
    <citation type="journal article" date="2013" name="Plant Cell Physiol.">
        <title>Rice Annotation Project Database (RAP-DB): an integrative and interactive database for rice genomics.</title>
        <authorList>
            <person name="Sakai H."/>
            <person name="Lee S.S."/>
            <person name="Tanaka T."/>
            <person name="Numa H."/>
            <person name="Kim J."/>
            <person name="Kawahara Y."/>
            <person name="Wakimoto H."/>
            <person name="Yang C.C."/>
            <person name="Iwamoto M."/>
            <person name="Abe T."/>
            <person name="Yamada Y."/>
            <person name="Muto A."/>
            <person name="Inokuchi H."/>
            <person name="Ikemura T."/>
            <person name="Matsumoto T."/>
            <person name="Sasaki T."/>
            <person name="Itoh T."/>
        </authorList>
    </citation>
    <scope>NUCLEOTIDE SEQUENCE [LARGE SCALE GENOMIC DNA]</scope>
    <source>
        <strain evidence="2">cv. Nipponbare</strain>
    </source>
</reference>
<sequence>MAISPRVKDEVSTDHKGINGIYHAGLDQTNDGSYVLCVERPVATGKTIRMARQLTQIETNFDAYVPCSAARVPVAGAMLQSSCREKIKAKQCIRIGSATAYVVMLVRMPDELRSSKLSNVHPFPCSRSISPFMSITSTSGVPAVRSTPRFASSSL</sequence>
<dbReference type="EMBL" id="AP014958">
    <property type="protein sequence ID" value="BAS78259.1"/>
    <property type="molecule type" value="Genomic_DNA"/>
</dbReference>
<evidence type="ECO:0000313" key="2">
    <source>
        <dbReference type="Proteomes" id="UP000059680"/>
    </source>
</evidence>
<dbReference type="AlphaFoldDB" id="A0A0P0VI09"/>